<evidence type="ECO:0000313" key="3">
    <source>
        <dbReference type="EMBL" id="TYT73726.1"/>
    </source>
</evidence>
<dbReference type="InterPro" id="IPR051396">
    <property type="entry name" value="Bact_Antivir_Def_Nuclease"/>
</dbReference>
<dbReference type="SUPFAM" id="SSF52540">
    <property type="entry name" value="P-loop containing nucleoside triphosphate hydrolases"/>
    <property type="match status" value="1"/>
</dbReference>
<accession>A0A5S5MDB4</accession>
<dbReference type="InterPro" id="IPR003959">
    <property type="entry name" value="ATPase_AAA_core"/>
</dbReference>
<evidence type="ECO:0000259" key="1">
    <source>
        <dbReference type="Pfam" id="PF13304"/>
    </source>
</evidence>
<name>A0A5S5MDB4_9BACT</name>
<organism evidence="3 4">
    <name type="scientific">Desulfobotulus mexicanus</name>
    <dbReference type="NCBI Taxonomy" id="2586642"/>
    <lineage>
        <taxon>Bacteria</taxon>
        <taxon>Pseudomonadati</taxon>
        <taxon>Thermodesulfobacteriota</taxon>
        <taxon>Desulfobacteria</taxon>
        <taxon>Desulfobacterales</taxon>
        <taxon>Desulfobacteraceae</taxon>
        <taxon>Desulfobotulus</taxon>
    </lineage>
</organism>
<protein>
    <submittedName>
        <fullName evidence="3">AAA family ATPase</fullName>
    </submittedName>
</protein>
<dbReference type="EMBL" id="VDMB01000021">
    <property type="protein sequence ID" value="TYT73726.1"/>
    <property type="molecule type" value="Genomic_DNA"/>
</dbReference>
<comment type="caution">
    <text evidence="3">The sequence shown here is derived from an EMBL/GenBank/DDBJ whole genome shotgun (WGS) entry which is preliminary data.</text>
</comment>
<keyword evidence="4" id="KW-1185">Reference proteome</keyword>
<gene>
    <name evidence="3" type="ORF">FIM25_13350</name>
</gene>
<dbReference type="Pfam" id="PF13476">
    <property type="entry name" value="AAA_23"/>
    <property type="match status" value="1"/>
</dbReference>
<dbReference type="InterPro" id="IPR027417">
    <property type="entry name" value="P-loop_NTPase"/>
</dbReference>
<dbReference type="PANTHER" id="PTHR43581">
    <property type="entry name" value="ATP/GTP PHOSPHATASE"/>
    <property type="match status" value="1"/>
</dbReference>
<feature type="domain" description="Rad50/SbcC-type AAA" evidence="2">
    <location>
        <begin position="6"/>
        <end position="40"/>
    </location>
</feature>
<dbReference type="PANTHER" id="PTHR43581:SF2">
    <property type="entry name" value="EXCINUCLEASE ATPASE SUBUNIT"/>
    <property type="match status" value="1"/>
</dbReference>
<dbReference type="AlphaFoldDB" id="A0A5S5MDB4"/>
<dbReference type="InterPro" id="IPR038729">
    <property type="entry name" value="Rad50/SbcC_AAA"/>
</dbReference>
<evidence type="ECO:0000313" key="4">
    <source>
        <dbReference type="Proteomes" id="UP000321899"/>
    </source>
</evidence>
<dbReference type="RefSeq" id="WP_139450230.1">
    <property type="nucleotide sequence ID" value="NZ_VDMB01000021.1"/>
</dbReference>
<dbReference type="GO" id="GO:0016887">
    <property type="term" value="F:ATP hydrolysis activity"/>
    <property type="evidence" value="ECO:0007669"/>
    <property type="project" value="InterPro"/>
</dbReference>
<dbReference type="Proteomes" id="UP000321899">
    <property type="component" value="Unassembled WGS sequence"/>
</dbReference>
<reference evidence="3 4" key="1">
    <citation type="submission" date="2019-06" db="EMBL/GenBank/DDBJ databases">
        <title>Desulfobotulus mexicanus sp. nov., a novel sulfate-reducing bacterium isolated from the sediment of an alkaline crater lake in Mexico.</title>
        <authorList>
            <person name="Hirschler-Rea A."/>
        </authorList>
    </citation>
    <scope>NUCLEOTIDE SEQUENCE [LARGE SCALE GENOMIC DNA]</scope>
    <source>
        <strain evidence="3 4">PAR22N</strain>
    </source>
</reference>
<sequence>MLRTFSIKNLSVFSEAKLHFSPGLNVLIGENGCGKSHLLKTAYAVMAASAEEGRKPGGESPSKTTLQKILADKLIHVLRPESLGRIARRKQGKERCELSFSFADKTLDCAFHFSSSSRSEVQLTKLPEIWQDKAPVFLPTRELMTLYPNFVSVYENHYLELEESWRDTCILLGALALKGPREKKVAELLAPLEKAMDGKVLLDQNGRFYLQRTGQGRIEMSLVAEGLRKLAMVSRLIATGTLLDKGCLFWDEPEASLNPRLIRLVAEVMISLAENGIQIFAATHSLFLLKELEVLSRQKNKSFPPHRYFALSLKDNEVSVEQGESLDTLQTLVLLDEELAQSDRFMETEA</sequence>
<evidence type="ECO:0000259" key="2">
    <source>
        <dbReference type="Pfam" id="PF13476"/>
    </source>
</evidence>
<proteinExistence type="predicted"/>
<dbReference type="Gene3D" id="3.40.50.300">
    <property type="entry name" value="P-loop containing nucleotide triphosphate hydrolases"/>
    <property type="match status" value="2"/>
</dbReference>
<dbReference type="Pfam" id="PF13304">
    <property type="entry name" value="AAA_21"/>
    <property type="match status" value="1"/>
</dbReference>
<dbReference type="GO" id="GO:0005524">
    <property type="term" value="F:ATP binding"/>
    <property type="evidence" value="ECO:0007669"/>
    <property type="project" value="InterPro"/>
</dbReference>
<dbReference type="GO" id="GO:0006302">
    <property type="term" value="P:double-strand break repair"/>
    <property type="evidence" value="ECO:0007669"/>
    <property type="project" value="InterPro"/>
</dbReference>
<dbReference type="OrthoDB" id="9815944at2"/>
<feature type="domain" description="ATPase AAA-type core" evidence="1">
    <location>
        <begin position="181"/>
        <end position="289"/>
    </location>
</feature>